<accession>A0A1H7W8Y3</accession>
<proteinExistence type="predicted"/>
<protein>
    <submittedName>
        <fullName evidence="2">Methyltransferase domain-containing protein</fullName>
    </submittedName>
</protein>
<organism evidence="2 3">
    <name type="scientific">Streptacidiphilus jiangxiensis</name>
    <dbReference type="NCBI Taxonomy" id="235985"/>
    <lineage>
        <taxon>Bacteria</taxon>
        <taxon>Bacillati</taxon>
        <taxon>Actinomycetota</taxon>
        <taxon>Actinomycetes</taxon>
        <taxon>Kitasatosporales</taxon>
        <taxon>Streptomycetaceae</taxon>
        <taxon>Streptacidiphilus</taxon>
    </lineage>
</organism>
<dbReference type="GO" id="GO:0008168">
    <property type="term" value="F:methyltransferase activity"/>
    <property type="evidence" value="ECO:0007669"/>
    <property type="project" value="UniProtKB-KW"/>
</dbReference>
<keyword evidence="2" id="KW-0808">Transferase</keyword>
<dbReference type="Proteomes" id="UP000183015">
    <property type="component" value="Unassembled WGS sequence"/>
</dbReference>
<feature type="domain" description="Methyltransferase type 12" evidence="1">
    <location>
        <begin position="44"/>
        <end position="143"/>
    </location>
</feature>
<dbReference type="CDD" id="cd02440">
    <property type="entry name" value="AdoMet_MTases"/>
    <property type="match status" value="1"/>
</dbReference>
<dbReference type="OrthoDB" id="5184955at2"/>
<gene>
    <name evidence="2" type="ORF">SAMN05414137_12011</name>
</gene>
<dbReference type="RefSeq" id="WP_042446935.1">
    <property type="nucleotide sequence ID" value="NZ_BBPN01000011.1"/>
</dbReference>
<reference evidence="3" key="1">
    <citation type="submission" date="2016-10" db="EMBL/GenBank/DDBJ databases">
        <authorList>
            <person name="Varghese N."/>
        </authorList>
    </citation>
    <scope>NUCLEOTIDE SEQUENCE [LARGE SCALE GENOMIC DNA]</scope>
    <source>
        <strain evidence="3">DSM 45096 / BCRC 16803 / CGMCC 4.1857 / CIP 109030 / JCM 12277 / KCTC 19219 / NBRC 100920 / 33214</strain>
    </source>
</reference>
<dbReference type="EMBL" id="FOAZ01000020">
    <property type="protein sequence ID" value="SEM18052.1"/>
    <property type="molecule type" value="Genomic_DNA"/>
</dbReference>
<dbReference type="AlphaFoldDB" id="A0A1H7W8Y3"/>
<dbReference type="Gene3D" id="3.40.50.150">
    <property type="entry name" value="Vaccinia Virus protein VP39"/>
    <property type="match status" value="1"/>
</dbReference>
<evidence type="ECO:0000313" key="2">
    <source>
        <dbReference type="EMBL" id="SEM18052.1"/>
    </source>
</evidence>
<evidence type="ECO:0000259" key="1">
    <source>
        <dbReference type="Pfam" id="PF08242"/>
    </source>
</evidence>
<dbReference type="eggNOG" id="COG2227">
    <property type="taxonomic scope" value="Bacteria"/>
</dbReference>
<keyword evidence="2" id="KW-0489">Methyltransferase</keyword>
<evidence type="ECO:0000313" key="3">
    <source>
        <dbReference type="Proteomes" id="UP000183015"/>
    </source>
</evidence>
<keyword evidence="3" id="KW-1185">Reference proteome</keyword>
<dbReference type="GO" id="GO:0032259">
    <property type="term" value="P:methylation"/>
    <property type="evidence" value="ECO:0007669"/>
    <property type="project" value="UniProtKB-KW"/>
</dbReference>
<dbReference type="InterPro" id="IPR029063">
    <property type="entry name" value="SAM-dependent_MTases_sf"/>
</dbReference>
<dbReference type="STRING" id="235985.SAMN05414137_12011"/>
<sequence>MSDASDAGYSVSVEFYDILQAETDRRQAERRFAEAARRARHAVLDIGAGTGIITEVLLTASAAPVHAVEPAAAMRSALLTRIASLSADQRARLTVHPEPVETADLHEIADLAVASNIVGCLDPATRRAAWRAVRQALLPGGLLLFDPPPTDLPTERETVTRLGPVRVGPDLYTAEITREPDQGIIRTVFTYRVERDGHTLRQEREAFHMWAASTAQIAEELEEAGLHSVQAPHADLLAARKPQE</sequence>
<dbReference type="SUPFAM" id="SSF53335">
    <property type="entry name" value="S-adenosyl-L-methionine-dependent methyltransferases"/>
    <property type="match status" value="1"/>
</dbReference>
<name>A0A1H7W8Y3_STRJI</name>
<dbReference type="Pfam" id="PF08242">
    <property type="entry name" value="Methyltransf_12"/>
    <property type="match status" value="1"/>
</dbReference>
<dbReference type="InterPro" id="IPR013217">
    <property type="entry name" value="Methyltransf_12"/>
</dbReference>